<protein>
    <submittedName>
        <fullName evidence="1">Uncharacterized protein</fullName>
    </submittedName>
</protein>
<name>A0A0L0VAS4_9BASI</name>
<reference evidence="2" key="1">
    <citation type="submission" date="2014-03" db="EMBL/GenBank/DDBJ databases">
        <title>The Genome Sequence of Puccinia striiformis f. sp. tritici PST-78.</title>
        <authorList>
            <consortium name="The Broad Institute Genome Sequencing Platform"/>
            <person name="Cuomo C."/>
            <person name="Hulbert S."/>
            <person name="Chen X."/>
            <person name="Walker B."/>
            <person name="Young S.K."/>
            <person name="Zeng Q."/>
            <person name="Gargeya S."/>
            <person name="Fitzgerald M."/>
            <person name="Haas B."/>
            <person name="Abouelleil A."/>
            <person name="Alvarado L."/>
            <person name="Arachchi H.M."/>
            <person name="Berlin A.M."/>
            <person name="Chapman S.B."/>
            <person name="Goldberg J."/>
            <person name="Griggs A."/>
            <person name="Gujja S."/>
            <person name="Hansen M."/>
            <person name="Howarth C."/>
            <person name="Imamovic A."/>
            <person name="Larimer J."/>
            <person name="McCowan C."/>
            <person name="Montmayeur A."/>
            <person name="Murphy C."/>
            <person name="Neiman D."/>
            <person name="Pearson M."/>
            <person name="Priest M."/>
            <person name="Roberts A."/>
            <person name="Saif S."/>
            <person name="Shea T."/>
            <person name="Sisk P."/>
            <person name="Sykes S."/>
            <person name="Wortman J."/>
            <person name="Nusbaum C."/>
            <person name="Birren B."/>
        </authorList>
    </citation>
    <scope>NUCLEOTIDE SEQUENCE [LARGE SCALE GENOMIC DNA]</scope>
    <source>
        <strain evidence="2">race PST-78</strain>
    </source>
</reference>
<gene>
    <name evidence="1" type="ORF">PSTG_10333</name>
</gene>
<dbReference type="Proteomes" id="UP000054564">
    <property type="component" value="Unassembled WGS sequence"/>
</dbReference>
<sequence length="557" mass="62939">MGISATKSWLLKVCLAGFIAGTISLFTVEDVFQSEHPHAHLDALVAARTDATHAMRPYQDPLFLSTIGQKITGTRSDILGYESHSAGTASRAEYLSDARNRFKKRIVLDPLLDCHSTLMAAGISLAPGAKTKIGNLFGKISQGLSTSMSQPGSGYEELHLFKDFENLYKLLTLKDEISLTSKPLEAPKIKILNSIVFRLNDILVAYLSTAEKYHLVSPGFLKTYLNEKNEGMMIFHYIWGKFPPSEDVTAVILNYDLKLSLARSPFTEDISGLLKHLDMRTWQKVSRSYIMLQLMRHPATADLRSFRNRFFQVTSPQKLGQFDKQQELANDLTKSILSLSAHWTTPTNLVNLKLTHNMLSYLMQYHIIGVSSSSTSAHQVLYYQSQIKTVDEALILFSAALKSTYSKYGEVIQILAGHSQSPSSDRGESPMIYLTDMNKRNKGSMFPRGPRYASDQELFQHAISVPANIQLQSDPGHLIRQLFQSWKYQDELAWHPTPGIEPHHELETPQLIMDIIRRSKEIFKQLQKFYVSESNPITSLLQAKSFLEEILRHPLET</sequence>
<evidence type="ECO:0000313" key="2">
    <source>
        <dbReference type="Proteomes" id="UP000054564"/>
    </source>
</evidence>
<evidence type="ECO:0000313" key="1">
    <source>
        <dbReference type="EMBL" id="KNE96367.1"/>
    </source>
</evidence>
<dbReference type="AlphaFoldDB" id="A0A0L0VAS4"/>
<organism evidence="1 2">
    <name type="scientific">Puccinia striiformis f. sp. tritici PST-78</name>
    <dbReference type="NCBI Taxonomy" id="1165861"/>
    <lineage>
        <taxon>Eukaryota</taxon>
        <taxon>Fungi</taxon>
        <taxon>Dikarya</taxon>
        <taxon>Basidiomycota</taxon>
        <taxon>Pucciniomycotina</taxon>
        <taxon>Pucciniomycetes</taxon>
        <taxon>Pucciniales</taxon>
        <taxon>Pucciniaceae</taxon>
        <taxon>Puccinia</taxon>
    </lineage>
</organism>
<dbReference type="OrthoDB" id="2508682at2759"/>
<dbReference type="EMBL" id="AJIL01000083">
    <property type="protein sequence ID" value="KNE96367.1"/>
    <property type="molecule type" value="Genomic_DNA"/>
</dbReference>
<accession>A0A0L0VAS4</accession>
<proteinExistence type="predicted"/>
<keyword evidence="2" id="KW-1185">Reference proteome</keyword>
<comment type="caution">
    <text evidence="1">The sequence shown here is derived from an EMBL/GenBank/DDBJ whole genome shotgun (WGS) entry which is preliminary data.</text>
</comment>